<dbReference type="Proteomes" id="UP001479436">
    <property type="component" value="Unassembled WGS sequence"/>
</dbReference>
<evidence type="ECO:0000256" key="1">
    <source>
        <dbReference type="SAM" id="MobiDB-lite"/>
    </source>
</evidence>
<evidence type="ECO:0000313" key="2">
    <source>
        <dbReference type="EMBL" id="KAK9679186.1"/>
    </source>
</evidence>
<protein>
    <submittedName>
        <fullName evidence="2">Uncharacterized protein</fullName>
    </submittedName>
</protein>
<dbReference type="EMBL" id="JASJQH010009539">
    <property type="protein sequence ID" value="KAK9679186.1"/>
    <property type="molecule type" value="Genomic_DNA"/>
</dbReference>
<sequence length="70" mass="7669">MKKWSDFEREKRRKTSNALTGLSNHGSSNTSIEKLGYHSPSQLARLSSVNLSAAQSEPDSESSSNSRGSR</sequence>
<evidence type="ECO:0000313" key="3">
    <source>
        <dbReference type="Proteomes" id="UP001479436"/>
    </source>
</evidence>
<comment type="caution">
    <text evidence="2">The sequence shown here is derived from an EMBL/GenBank/DDBJ whole genome shotgun (WGS) entry which is preliminary data.</text>
</comment>
<keyword evidence="3" id="KW-1185">Reference proteome</keyword>
<feature type="compositionally biased region" description="Low complexity" evidence="1">
    <location>
        <begin position="52"/>
        <end position="70"/>
    </location>
</feature>
<name>A0ABR2VMS1_9FUNG</name>
<feature type="region of interest" description="Disordered" evidence="1">
    <location>
        <begin position="1"/>
        <end position="70"/>
    </location>
</feature>
<gene>
    <name evidence="2" type="ORF">K7432_016368</name>
</gene>
<reference evidence="2 3" key="1">
    <citation type="submission" date="2023-04" db="EMBL/GenBank/DDBJ databases">
        <title>Genome of Basidiobolus ranarum AG-B5.</title>
        <authorList>
            <person name="Stajich J.E."/>
            <person name="Carter-House D."/>
            <person name="Gryganskyi A."/>
        </authorList>
    </citation>
    <scope>NUCLEOTIDE SEQUENCE [LARGE SCALE GENOMIC DNA]</scope>
    <source>
        <strain evidence="2 3">AG-B5</strain>
    </source>
</reference>
<organism evidence="2 3">
    <name type="scientific">Basidiobolus ranarum</name>
    <dbReference type="NCBI Taxonomy" id="34480"/>
    <lineage>
        <taxon>Eukaryota</taxon>
        <taxon>Fungi</taxon>
        <taxon>Fungi incertae sedis</taxon>
        <taxon>Zoopagomycota</taxon>
        <taxon>Entomophthoromycotina</taxon>
        <taxon>Basidiobolomycetes</taxon>
        <taxon>Basidiobolales</taxon>
        <taxon>Basidiobolaceae</taxon>
        <taxon>Basidiobolus</taxon>
    </lineage>
</organism>
<feature type="compositionally biased region" description="Polar residues" evidence="1">
    <location>
        <begin position="16"/>
        <end position="32"/>
    </location>
</feature>
<proteinExistence type="predicted"/>
<feature type="compositionally biased region" description="Polar residues" evidence="1">
    <location>
        <begin position="39"/>
        <end position="51"/>
    </location>
</feature>
<feature type="compositionally biased region" description="Basic and acidic residues" evidence="1">
    <location>
        <begin position="1"/>
        <end position="10"/>
    </location>
</feature>
<accession>A0ABR2VMS1</accession>